<evidence type="ECO:0000313" key="4">
    <source>
        <dbReference type="EMBL" id="MBB4447500.1"/>
    </source>
</evidence>
<comment type="caution">
    <text evidence="2">The sequence shown here is derived from an EMBL/GenBank/DDBJ whole genome shotgun (WGS) entry which is preliminary data.</text>
</comment>
<dbReference type="EMBL" id="JACIHM010000004">
    <property type="protein sequence ID" value="MBB4447500.1"/>
    <property type="molecule type" value="Genomic_DNA"/>
</dbReference>
<organism evidence="2 5">
    <name type="scientific">Aliirhizobium cellulosilyticum</name>
    <dbReference type="NCBI Taxonomy" id="393664"/>
    <lineage>
        <taxon>Bacteria</taxon>
        <taxon>Pseudomonadati</taxon>
        <taxon>Pseudomonadota</taxon>
        <taxon>Alphaproteobacteria</taxon>
        <taxon>Hyphomicrobiales</taxon>
        <taxon>Rhizobiaceae</taxon>
        <taxon>Aliirhizobium</taxon>
    </lineage>
</organism>
<reference evidence="5 6" key="1">
    <citation type="submission" date="2020-08" db="EMBL/GenBank/DDBJ databases">
        <title>Genomic Encyclopedia of Type Strains, Phase IV (KMG-V): Genome sequencing to study the core and pangenomes of soil and plant-associated prokaryotes.</title>
        <authorList>
            <person name="Whitman W."/>
        </authorList>
    </citation>
    <scope>NUCLEOTIDE SEQUENCE [LARGE SCALE GENOMIC DNA]</scope>
    <source>
        <strain evidence="3 6">SEMIA 444</strain>
        <strain evidence="2 5">SEMIA 448</strain>
        <strain evidence="4 7">SEMIA 452</strain>
    </source>
</reference>
<keyword evidence="6" id="KW-1185">Reference proteome</keyword>
<protein>
    <submittedName>
        <fullName evidence="2">Uncharacterized protein</fullName>
    </submittedName>
</protein>
<evidence type="ECO:0000256" key="1">
    <source>
        <dbReference type="SAM" id="MobiDB-lite"/>
    </source>
</evidence>
<dbReference type="EMBL" id="JACIGY010000004">
    <property type="protein sequence ID" value="MBB4412868.1"/>
    <property type="molecule type" value="Genomic_DNA"/>
</dbReference>
<evidence type="ECO:0000313" key="2">
    <source>
        <dbReference type="EMBL" id="MBB4348911.1"/>
    </source>
</evidence>
<sequence>MTSSFQRTNGQISARIADPFVIIDRMVEDDGRWMHSPWLEAAGGWPHPATRIGNAADCRRQVDPQPFTT</sequence>
<dbReference type="AlphaFoldDB" id="A0A7W6S820"/>
<dbReference type="EMBL" id="JACIGW010000002">
    <property type="protein sequence ID" value="MBB4348911.1"/>
    <property type="molecule type" value="Genomic_DNA"/>
</dbReference>
<dbReference type="Proteomes" id="UP000520770">
    <property type="component" value="Unassembled WGS sequence"/>
</dbReference>
<evidence type="ECO:0000313" key="7">
    <source>
        <dbReference type="Proteomes" id="UP000576087"/>
    </source>
</evidence>
<dbReference type="Proteomes" id="UP000576087">
    <property type="component" value="Unassembled WGS sequence"/>
</dbReference>
<evidence type="ECO:0000313" key="3">
    <source>
        <dbReference type="EMBL" id="MBB4412868.1"/>
    </source>
</evidence>
<dbReference type="RefSeq" id="WP_183823628.1">
    <property type="nucleotide sequence ID" value="NZ_JACIGW010000002.1"/>
</dbReference>
<feature type="region of interest" description="Disordered" evidence="1">
    <location>
        <begin position="50"/>
        <end position="69"/>
    </location>
</feature>
<evidence type="ECO:0000313" key="5">
    <source>
        <dbReference type="Proteomes" id="UP000520770"/>
    </source>
</evidence>
<dbReference type="Proteomes" id="UP000524535">
    <property type="component" value="Unassembled WGS sequence"/>
</dbReference>
<proteinExistence type="predicted"/>
<evidence type="ECO:0000313" key="6">
    <source>
        <dbReference type="Proteomes" id="UP000524535"/>
    </source>
</evidence>
<accession>A0A7W6S820</accession>
<gene>
    <name evidence="3" type="ORF">GGE31_003382</name>
    <name evidence="2" type="ORF">GGE33_002653</name>
    <name evidence="4" type="ORF">GGE35_003323</name>
</gene>
<name>A0A7W6S820_9HYPH</name>